<reference evidence="1" key="1">
    <citation type="submission" date="2021-06" db="EMBL/GenBank/DDBJ databases">
        <authorList>
            <person name="Kallberg Y."/>
            <person name="Tangrot J."/>
            <person name="Rosling A."/>
        </authorList>
    </citation>
    <scope>NUCLEOTIDE SEQUENCE</scope>
    <source>
        <strain evidence="1">MT106</strain>
    </source>
</reference>
<dbReference type="EMBL" id="CAJVPL010001455">
    <property type="protein sequence ID" value="CAG8572024.1"/>
    <property type="molecule type" value="Genomic_DNA"/>
</dbReference>
<gene>
    <name evidence="1" type="ORF">AGERDE_LOCUS7686</name>
</gene>
<sequence length="94" mass="10584">MRSLANTGVTKVNGNQQFIARLLTPQQQQYYSLNPNPNVDAVFVPPSISSVLVGICDVFIRSFEEVELTIISVFEDEEIELEEVVFGFIPFVVF</sequence>
<organism evidence="1 2">
    <name type="scientific">Ambispora gerdemannii</name>
    <dbReference type="NCBI Taxonomy" id="144530"/>
    <lineage>
        <taxon>Eukaryota</taxon>
        <taxon>Fungi</taxon>
        <taxon>Fungi incertae sedis</taxon>
        <taxon>Mucoromycota</taxon>
        <taxon>Glomeromycotina</taxon>
        <taxon>Glomeromycetes</taxon>
        <taxon>Archaeosporales</taxon>
        <taxon>Ambisporaceae</taxon>
        <taxon>Ambispora</taxon>
    </lineage>
</organism>
<feature type="non-terminal residue" evidence="1">
    <location>
        <position position="94"/>
    </location>
</feature>
<proteinExistence type="predicted"/>
<accession>A0A9N9G226</accession>
<comment type="caution">
    <text evidence="1">The sequence shown here is derived from an EMBL/GenBank/DDBJ whole genome shotgun (WGS) entry which is preliminary data.</text>
</comment>
<dbReference type="AlphaFoldDB" id="A0A9N9G226"/>
<dbReference type="Proteomes" id="UP000789831">
    <property type="component" value="Unassembled WGS sequence"/>
</dbReference>
<protein>
    <submittedName>
        <fullName evidence="1">10248_t:CDS:1</fullName>
    </submittedName>
</protein>
<name>A0A9N9G226_9GLOM</name>
<keyword evidence="2" id="KW-1185">Reference proteome</keyword>
<evidence type="ECO:0000313" key="1">
    <source>
        <dbReference type="EMBL" id="CAG8572024.1"/>
    </source>
</evidence>
<evidence type="ECO:0000313" key="2">
    <source>
        <dbReference type="Proteomes" id="UP000789831"/>
    </source>
</evidence>